<name>A0A426ZTZ1_ENSVE</name>
<gene>
    <name evidence="1" type="ORF">B296_00010722</name>
</gene>
<evidence type="ECO:0000313" key="2">
    <source>
        <dbReference type="Proteomes" id="UP000287651"/>
    </source>
</evidence>
<organism evidence="1 2">
    <name type="scientific">Ensete ventricosum</name>
    <name type="common">Abyssinian banana</name>
    <name type="synonym">Musa ensete</name>
    <dbReference type="NCBI Taxonomy" id="4639"/>
    <lineage>
        <taxon>Eukaryota</taxon>
        <taxon>Viridiplantae</taxon>
        <taxon>Streptophyta</taxon>
        <taxon>Embryophyta</taxon>
        <taxon>Tracheophyta</taxon>
        <taxon>Spermatophyta</taxon>
        <taxon>Magnoliopsida</taxon>
        <taxon>Liliopsida</taxon>
        <taxon>Zingiberales</taxon>
        <taxon>Musaceae</taxon>
        <taxon>Ensete</taxon>
    </lineage>
</organism>
<evidence type="ECO:0000313" key="1">
    <source>
        <dbReference type="EMBL" id="RRT67324.1"/>
    </source>
</evidence>
<dbReference type="AlphaFoldDB" id="A0A426ZTZ1"/>
<dbReference type="Proteomes" id="UP000287651">
    <property type="component" value="Unassembled WGS sequence"/>
</dbReference>
<comment type="caution">
    <text evidence="1">The sequence shown here is derived from an EMBL/GenBank/DDBJ whole genome shotgun (WGS) entry which is preliminary data.</text>
</comment>
<dbReference type="EMBL" id="AMZH03005084">
    <property type="protein sequence ID" value="RRT67324.1"/>
    <property type="molecule type" value="Genomic_DNA"/>
</dbReference>
<accession>A0A426ZTZ1</accession>
<proteinExistence type="predicted"/>
<sequence length="84" mass="9456">MLSHDVRLVDSCESLRNAWHASAGRTLVFKLQLPQDLCSLDPWRRRAGVRSRTNGVWTSMRSLACDGRLSQVLISTMEAAEKGR</sequence>
<reference evidence="1 2" key="1">
    <citation type="journal article" date="2014" name="Agronomy (Basel)">
        <title>A Draft Genome Sequence for Ensete ventricosum, the Drought-Tolerant Tree Against Hunger.</title>
        <authorList>
            <person name="Harrison J."/>
            <person name="Moore K.A."/>
            <person name="Paszkiewicz K."/>
            <person name="Jones T."/>
            <person name="Grant M."/>
            <person name="Ambacheew D."/>
            <person name="Muzemil S."/>
            <person name="Studholme D.J."/>
        </authorList>
    </citation>
    <scope>NUCLEOTIDE SEQUENCE [LARGE SCALE GENOMIC DNA]</scope>
</reference>
<protein>
    <submittedName>
        <fullName evidence="1">Uncharacterized protein</fullName>
    </submittedName>
</protein>